<evidence type="ECO:0000313" key="5">
    <source>
        <dbReference type="EMBL" id="MDJ1645381.1"/>
    </source>
</evidence>
<feature type="domain" description="HTH araC/xylS-type" evidence="4">
    <location>
        <begin position="217"/>
        <end position="318"/>
    </location>
</feature>
<dbReference type="PRINTS" id="PR00032">
    <property type="entry name" value="HTHARAC"/>
</dbReference>
<dbReference type="InterPro" id="IPR009057">
    <property type="entry name" value="Homeodomain-like_sf"/>
</dbReference>
<dbReference type="Pfam" id="PF12833">
    <property type="entry name" value="HTH_18"/>
    <property type="match status" value="1"/>
</dbReference>
<dbReference type="EMBL" id="JARWAF010000023">
    <property type="protein sequence ID" value="MDJ1645381.1"/>
    <property type="molecule type" value="Genomic_DNA"/>
</dbReference>
<dbReference type="Gene3D" id="1.10.10.60">
    <property type="entry name" value="Homeodomain-like"/>
    <property type="match status" value="1"/>
</dbReference>
<reference evidence="5 6" key="1">
    <citation type="submission" date="2023-04" db="EMBL/GenBank/DDBJ databases">
        <title>A novel species of the genus Streptomyces: Streptomyces pakalii sp. nov. isolated from a Mexican soil jungle.</title>
        <authorList>
            <person name="Chavez-Hernandez M.A."/>
            <person name="Ortiz-Alvarez J."/>
            <person name="Villa-Tanaca L."/>
            <person name="Hernandez-Rodriguez C."/>
        </authorList>
    </citation>
    <scope>NUCLEOTIDE SEQUENCE [LARGE SCALE GENOMIC DNA]</scope>
    <source>
        <strain evidence="5 6">ENCB-J15</strain>
    </source>
</reference>
<comment type="caution">
    <text evidence="5">The sequence shown here is derived from an EMBL/GenBank/DDBJ whole genome shotgun (WGS) entry which is preliminary data.</text>
</comment>
<dbReference type="InterPro" id="IPR050204">
    <property type="entry name" value="AraC_XylS_family_regulators"/>
</dbReference>
<dbReference type="PANTHER" id="PTHR46796">
    <property type="entry name" value="HTH-TYPE TRANSCRIPTIONAL ACTIVATOR RHAS-RELATED"/>
    <property type="match status" value="1"/>
</dbReference>
<evidence type="ECO:0000313" key="6">
    <source>
        <dbReference type="Proteomes" id="UP001237194"/>
    </source>
</evidence>
<evidence type="ECO:0000256" key="2">
    <source>
        <dbReference type="ARBA" id="ARBA00023125"/>
    </source>
</evidence>
<keyword evidence="3" id="KW-0804">Transcription</keyword>
<accession>A0ABT7DLP2</accession>
<keyword evidence="6" id="KW-1185">Reference proteome</keyword>
<dbReference type="InterPro" id="IPR035418">
    <property type="entry name" value="AraC-bd_2"/>
</dbReference>
<proteinExistence type="predicted"/>
<dbReference type="Proteomes" id="UP001237194">
    <property type="component" value="Unassembled WGS sequence"/>
</dbReference>
<dbReference type="SMART" id="SM00342">
    <property type="entry name" value="HTH_ARAC"/>
    <property type="match status" value="1"/>
</dbReference>
<keyword evidence="1" id="KW-0805">Transcription regulation</keyword>
<sequence length="328" mass="36569">MDVVSTAEVPANERVDFWRDVSSKLWVPYELGCERDLENNFQAEIGVTGFGPVTAALMTSTRHTVRRAPKHIRQSDPEVFKLVCVERGGGRMTQEGRCTEFGVGDLVLFDTSRPFQAEFLEHVSMSRLLFLVIPRPLLPLPRDLRSLSATRIPGARGVGALTSQFMLQLARRLDELSPAAAARMTTLSLDVLNVALADALDAGTAVPPHTRQRALMARIHAFIRDNLGDTWLTPAAIAAAHHISLRYLHKLFQQEGHTVAGWVRERRLERCRRDLADPQLAARPINAIAARWGFTSPAHFSQAFRDAYGVPPRQFRQECVSAPTVRAH</sequence>
<dbReference type="PROSITE" id="PS01124">
    <property type="entry name" value="HTH_ARAC_FAMILY_2"/>
    <property type="match status" value="1"/>
</dbReference>
<name>A0ABT7DLP2_9ACTN</name>
<evidence type="ECO:0000256" key="1">
    <source>
        <dbReference type="ARBA" id="ARBA00023015"/>
    </source>
</evidence>
<keyword evidence="2" id="KW-0238">DNA-binding</keyword>
<dbReference type="Pfam" id="PF14525">
    <property type="entry name" value="AraC_binding_2"/>
    <property type="match status" value="1"/>
</dbReference>
<dbReference type="SUPFAM" id="SSF46689">
    <property type="entry name" value="Homeodomain-like"/>
    <property type="match status" value="1"/>
</dbReference>
<evidence type="ECO:0000256" key="3">
    <source>
        <dbReference type="ARBA" id="ARBA00023163"/>
    </source>
</evidence>
<dbReference type="InterPro" id="IPR018060">
    <property type="entry name" value="HTH_AraC"/>
</dbReference>
<dbReference type="RefSeq" id="WP_283901359.1">
    <property type="nucleotide sequence ID" value="NZ_JARWAF010000023.1"/>
</dbReference>
<gene>
    <name evidence="5" type="ORF">P5W92_33980</name>
</gene>
<evidence type="ECO:0000259" key="4">
    <source>
        <dbReference type="PROSITE" id="PS01124"/>
    </source>
</evidence>
<organism evidence="5 6">
    <name type="scientific">Streptomyces pakalii</name>
    <dbReference type="NCBI Taxonomy" id="3036494"/>
    <lineage>
        <taxon>Bacteria</taxon>
        <taxon>Bacillati</taxon>
        <taxon>Actinomycetota</taxon>
        <taxon>Actinomycetes</taxon>
        <taxon>Kitasatosporales</taxon>
        <taxon>Streptomycetaceae</taxon>
        <taxon>Streptomyces</taxon>
    </lineage>
</organism>
<dbReference type="PANTHER" id="PTHR46796:SF6">
    <property type="entry name" value="ARAC SUBFAMILY"/>
    <property type="match status" value="1"/>
</dbReference>
<protein>
    <submittedName>
        <fullName evidence="5">Helix-turn-helix domain-containing protein</fullName>
    </submittedName>
</protein>
<dbReference type="InterPro" id="IPR020449">
    <property type="entry name" value="Tscrpt_reg_AraC-type_HTH"/>
</dbReference>